<sequence length="134" mass="15213">MKYLLLFIFLFSVSGFSQNDSWKKVGEKLVAFKNDKDNVQLTGNERNIDKVKIKCVQGTVQLKSVTIVMDDGEEKEYDARGVGILTKGMSSTNFAVPNKDEKVKRIELEYDSKGAMVINKRAKVEIWGKKDKDD</sequence>
<proteinExistence type="predicted"/>
<dbReference type="EMBL" id="QBKQ01000002">
    <property type="protein sequence ID" value="PTX43504.1"/>
    <property type="molecule type" value="Genomic_DNA"/>
</dbReference>
<keyword evidence="1" id="KW-0732">Signal</keyword>
<dbReference type="Proteomes" id="UP000244174">
    <property type="component" value="Unassembled WGS sequence"/>
</dbReference>
<gene>
    <name evidence="2" type="ORF">C8P64_2032</name>
</gene>
<accession>A0A2T6AI63</accession>
<organism evidence="2 3">
    <name type="scientific">Christiangramia gaetbulicola</name>
    <dbReference type="NCBI Taxonomy" id="703340"/>
    <lineage>
        <taxon>Bacteria</taxon>
        <taxon>Pseudomonadati</taxon>
        <taxon>Bacteroidota</taxon>
        <taxon>Flavobacteriia</taxon>
        <taxon>Flavobacteriales</taxon>
        <taxon>Flavobacteriaceae</taxon>
        <taxon>Christiangramia</taxon>
    </lineage>
</organism>
<name>A0A2T6AI63_9FLAO</name>
<protein>
    <recommendedName>
        <fullName evidence="4">DUF2541 family protein</fullName>
    </recommendedName>
</protein>
<keyword evidence="3" id="KW-1185">Reference proteome</keyword>
<evidence type="ECO:0008006" key="4">
    <source>
        <dbReference type="Google" id="ProtNLM"/>
    </source>
</evidence>
<dbReference type="OrthoDB" id="6195808at2"/>
<dbReference type="RefSeq" id="WP_108171926.1">
    <property type="nucleotide sequence ID" value="NZ_QBKQ01000002.1"/>
</dbReference>
<reference evidence="2 3" key="1">
    <citation type="submission" date="2018-04" db="EMBL/GenBank/DDBJ databases">
        <title>Genomic Encyclopedia of Archaeal and Bacterial Type Strains, Phase II (KMG-II): from individual species to whole genera.</title>
        <authorList>
            <person name="Goeker M."/>
        </authorList>
    </citation>
    <scope>NUCLEOTIDE SEQUENCE [LARGE SCALE GENOMIC DNA]</scope>
    <source>
        <strain evidence="2 3">DSM 23082</strain>
    </source>
</reference>
<evidence type="ECO:0000256" key="1">
    <source>
        <dbReference type="SAM" id="SignalP"/>
    </source>
</evidence>
<comment type="caution">
    <text evidence="2">The sequence shown here is derived from an EMBL/GenBank/DDBJ whole genome shotgun (WGS) entry which is preliminary data.</text>
</comment>
<feature type="signal peptide" evidence="1">
    <location>
        <begin position="1"/>
        <end position="19"/>
    </location>
</feature>
<feature type="chain" id="PRO_5015457864" description="DUF2541 family protein" evidence="1">
    <location>
        <begin position="20"/>
        <end position="134"/>
    </location>
</feature>
<evidence type="ECO:0000313" key="3">
    <source>
        <dbReference type="Proteomes" id="UP000244174"/>
    </source>
</evidence>
<dbReference type="AlphaFoldDB" id="A0A2T6AI63"/>
<evidence type="ECO:0000313" key="2">
    <source>
        <dbReference type="EMBL" id="PTX43504.1"/>
    </source>
</evidence>